<proteinExistence type="predicted"/>
<keyword evidence="1" id="KW-0732">Signal</keyword>
<evidence type="ECO:0000313" key="3">
    <source>
        <dbReference type="Proteomes" id="UP000276133"/>
    </source>
</evidence>
<protein>
    <recommendedName>
        <fullName evidence="4">Secreted protein</fullName>
    </recommendedName>
</protein>
<feature type="chain" id="PRO_5018259725" description="Secreted protein" evidence="1">
    <location>
        <begin position="23"/>
        <end position="188"/>
    </location>
</feature>
<organism evidence="2 3">
    <name type="scientific">Brachionus plicatilis</name>
    <name type="common">Marine rotifer</name>
    <name type="synonym">Brachionus muelleri</name>
    <dbReference type="NCBI Taxonomy" id="10195"/>
    <lineage>
        <taxon>Eukaryota</taxon>
        <taxon>Metazoa</taxon>
        <taxon>Spiralia</taxon>
        <taxon>Gnathifera</taxon>
        <taxon>Rotifera</taxon>
        <taxon>Eurotatoria</taxon>
        <taxon>Monogononta</taxon>
        <taxon>Pseudotrocha</taxon>
        <taxon>Ploima</taxon>
        <taxon>Brachionidae</taxon>
        <taxon>Brachionus</taxon>
    </lineage>
</organism>
<reference evidence="2 3" key="1">
    <citation type="journal article" date="2018" name="Sci. Rep.">
        <title>Genomic signatures of local adaptation to the degree of environmental predictability in rotifers.</title>
        <authorList>
            <person name="Franch-Gras L."/>
            <person name="Hahn C."/>
            <person name="Garcia-Roger E.M."/>
            <person name="Carmona M.J."/>
            <person name="Serra M."/>
            <person name="Gomez A."/>
        </authorList>
    </citation>
    <scope>NUCLEOTIDE SEQUENCE [LARGE SCALE GENOMIC DNA]</scope>
    <source>
        <strain evidence="2">HYR1</strain>
    </source>
</reference>
<feature type="signal peptide" evidence="1">
    <location>
        <begin position="1"/>
        <end position="22"/>
    </location>
</feature>
<accession>A0A3M7SLG3</accession>
<sequence>MQPAKRTMFGIVLLLLVHEVELWGGALQHAVPLEVGKAALVGDAFLDAFGERDRVLVSSLAHFGQVVDVDDDGPAGHHQHQVLEHGVLGAVPEGVAEPRVVLDGHRVDLGVDLKAALFEHHHTGVVDAGALGEYEYGHVGLVVHVFGHALGDQVPVLGFGPVEPDVAGGARERALHHAREARVLLSDH</sequence>
<dbReference type="AlphaFoldDB" id="A0A3M7SLG3"/>
<comment type="caution">
    <text evidence="2">The sequence shown here is derived from an EMBL/GenBank/DDBJ whole genome shotgun (WGS) entry which is preliminary data.</text>
</comment>
<evidence type="ECO:0000256" key="1">
    <source>
        <dbReference type="SAM" id="SignalP"/>
    </source>
</evidence>
<evidence type="ECO:0000313" key="2">
    <source>
        <dbReference type="EMBL" id="RNA36457.1"/>
    </source>
</evidence>
<dbReference type="Proteomes" id="UP000276133">
    <property type="component" value="Unassembled WGS sequence"/>
</dbReference>
<name>A0A3M7SLG3_BRAPC</name>
<keyword evidence="3" id="KW-1185">Reference proteome</keyword>
<dbReference type="EMBL" id="REGN01001181">
    <property type="protein sequence ID" value="RNA36457.1"/>
    <property type="molecule type" value="Genomic_DNA"/>
</dbReference>
<evidence type="ECO:0008006" key="4">
    <source>
        <dbReference type="Google" id="ProtNLM"/>
    </source>
</evidence>
<gene>
    <name evidence="2" type="ORF">BpHYR1_024184</name>
</gene>